<proteinExistence type="predicted"/>
<dbReference type="EMBL" id="QTSX02002867">
    <property type="protein sequence ID" value="KAJ9074190.1"/>
    <property type="molecule type" value="Genomic_DNA"/>
</dbReference>
<evidence type="ECO:0000313" key="1">
    <source>
        <dbReference type="EMBL" id="KAJ9074190.1"/>
    </source>
</evidence>
<protein>
    <submittedName>
        <fullName evidence="1">Uncharacterized protein</fullName>
    </submittedName>
</protein>
<organism evidence="1 2">
    <name type="scientific">Entomophthora muscae</name>
    <dbReference type="NCBI Taxonomy" id="34485"/>
    <lineage>
        <taxon>Eukaryota</taxon>
        <taxon>Fungi</taxon>
        <taxon>Fungi incertae sedis</taxon>
        <taxon>Zoopagomycota</taxon>
        <taxon>Entomophthoromycotina</taxon>
        <taxon>Entomophthoromycetes</taxon>
        <taxon>Entomophthorales</taxon>
        <taxon>Entomophthoraceae</taxon>
        <taxon>Entomophthora</taxon>
    </lineage>
</organism>
<keyword evidence="2" id="KW-1185">Reference proteome</keyword>
<comment type="caution">
    <text evidence="1">The sequence shown here is derived from an EMBL/GenBank/DDBJ whole genome shotgun (WGS) entry which is preliminary data.</text>
</comment>
<name>A0ACC2TI82_9FUNG</name>
<dbReference type="Proteomes" id="UP001165960">
    <property type="component" value="Unassembled WGS sequence"/>
</dbReference>
<evidence type="ECO:0000313" key="2">
    <source>
        <dbReference type="Proteomes" id="UP001165960"/>
    </source>
</evidence>
<sequence>MIGKLCHPVAPILYKRNMHLLNNTMRPSNYIKKQLFGAGCANIQTSAADSHTAGTVKFSERKVINKSGVIYEPMIGLEIHVQINSKRKLFSDAFNEFGQAPNTQVVPFDVAHPGTLPVLNPECVKKAVITILGINGEVQTESFFERKHYFYPDLPHGYQITQKRAPVGRGGKITLGLSDQHPYELSVRIEQLQLEQDTANLVALDGATGINYNRAGAGLMEIVTLPDMATSQEAACFVTKLQSLLRCLGVSDCNLEEGSLRCDVNVSVRKAGESPGTRCELKNLHTPRIIAAAIDAEIIRQISVLESGGKVLQDTRGFDLGSKQTYWMRSKEMAPDYRYMPEPDLPTVLLRSEDIEILKRDIPELPDQTYQRLVLQHGIRPSDAVSLLSEAGLVSYFDNVVSLGHPPQIVCNWIVSKLFGIHARSRSRVSAKQLASVLTCVKEGEISEKIAKDILIAMAEGDSRLAPAIILEKGLAMIGDRSSLQPILIHLIKGNSARVAQAAKGDSRAISWFMGQAMRQTSGRANPTILREILDELILETSSR</sequence>
<gene>
    <name evidence="1" type="ORF">DSO57_1008721</name>
</gene>
<reference evidence="1" key="1">
    <citation type="submission" date="2022-04" db="EMBL/GenBank/DDBJ databases">
        <title>Genome of the entomopathogenic fungus Entomophthora muscae.</title>
        <authorList>
            <person name="Elya C."/>
            <person name="Lovett B.R."/>
            <person name="Lee E."/>
            <person name="Macias A.M."/>
            <person name="Hajek A.E."/>
            <person name="De Bivort B.L."/>
            <person name="Kasson M.T."/>
            <person name="De Fine Licht H.H."/>
            <person name="Stajich J.E."/>
        </authorList>
    </citation>
    <scope>NUCLEOTIDE SEQUENCE</scope>
    <source>
        <strain evidence="1">Berkeley</strain>
    </source>
</reference>
<accession>A0ACC2TI82</accession>